<dbReference type="EMBL" id="CM008969">
    <property type="protein sequence ID" value="PNW79836.1"/>
    <property type="molecule type" value="Genomic_DNA"/>
</dbReference>
<accession>A0A2K3DH48</accession>
<dbReference type="InParanoid" id="A0A2K3DH48"/>
<proteinExistence type="predicted"/>
<dbReference type="PaxDb" id="3055-EDP01023"/>
<organism evidence="1 2">
    <name type="scientific">Chlamydomonas reinhardtii</name>
    <name type="common">Chlamydomonas smithii</name>
    <dbReference type="NCBI Taxonomy" id="3055"/>
    <lineage>
        <taxon>Eukaryota</taxon>
        <taxon>Viridiplantae</taxon>
        <taxon>Chlorophyta</taxon>
        <taxon>core chlorophytes</taxon>
        <taxon>Chlorophyceae</taxon>
        <taxon>CS clade</taxon>
        <taxon>Chlamydomonadales</taxon>
        <taxon>Chlamydomonadaceae</taxon>
        <taxon>Chlamydomonas</taxon>
    </lineage>
</organism>
<dbReference type="ExpressionAtlas" id="A0A2K3DH48">
    <property type="expression patterns" value="differential"/>
</dbReference>
<dbReference type="OrthoDB" id="556898at2759"/>
<dbReference type="RefSeq" id="XP_001696074.2">
    <property type="nucleotide sequence ID" value="XM_001696022.2"/>
</dbReference>
<gene>
    <name evidence="1" type="ORF">CHLRE_08g368650v5</name>
</gene>
<dbReference type="AlphaFoldDB" id="A0A2K3DH48"/>
<dbReference type="KEGG" id="cre:CHLRE_08g368650v5"/>
<reference evidence="1 2" key="1">
    <citation type="journal article" date="2007" name="Science">
        <title>The Chlamydomonas genome reveals the evolution of key animal and plant functions.</title>
        <authorList>
            <person name="Merchant S.S."/>
            <person name="Prochnik S.E."/>
            <person name="Vallon O."/>
            <person name="Harris E.H."/>
            <person name="Karpowicz S.J."/>
            <person name="Witman G.B."/>
            <person name="Terry A."/>
            <person name="Salamov A."/>
            <person name="Fritz-Laylin L.K."/>
            <person name="Marechal-Drouard L."/>
            <person name="Marshall W.F."/>
            <person name="Qu L.H."/>
            <person name="Nelson D.R."/>
            <person name="Sanderfoot A.A."/>
            <person name="Spalding M.H."/>
            <person name="Kapitonov V.V."/>
            <person name="Ren Q."/>
            <person name="Ferris P."/>
            <person name="Lindquist E."/>
            <person name="Shapiro H."/>
            <person name="Lucas S.M."/>
            <person name="Grimwood J."/>
            <person name="Schmutz J."/>
            <person name="Cardol P."/>
            <person name="Cerutti H."/>
            <person name="Chanfreau G."/>
            <person name="Chen C.L."/>
            <person name="Cognat V."/>
            <person name="Croft M.T."/>
            <person name="Dent R."/>
            <person name="Dutcher S."/>
            <person name="Fernandez E."/>
            <person name="Fukuzawa H."/>
            <person name="Gonzalez-Ballester D."/>
            <person name="Gonzalez-Halphen D."/>
            <person name="Hallmann A."/>
            <person name="Hanikenne M."/>
            <person name="Hippler M."/>
            <person name="Inwood W."/>
            <person name="Jabbari K."/>
            <person name="Kalanon M."/>
            <person name="Kuras R."/>
            <person name="Lefebvre P.A."/>
            <person name="Lemaire S.D."/>
            <person name="Lobanov A.V."/>
            <person name="Lohr M."/>
            <person name="Manuell A."/>
            <person name="Meier I."/>
            <person name="Mets L."/>
            <person name="Mittag M."/>
            <person name="Mittelmeier T."/>
            <person name="Moroney J.V."/>
            <person name="Moseley J."/>
            <person name="Napoli C."/>
            <person name="Nedelcu A.M."/>
            <person name="Niyogi K."/>
            <person name="Novoselov S.V."/>
            <person name="Paulsen I.T."/>
            <person name="Pazour G."/>
            <person name="Purton S."/>
            <person name="Ral J.P."/>
            <person name="Riano-Pachon D.M."/>
            <person name="Riekhof W."/>
            <person name="Rymarquis L."/>
            <person name="Schroda M."/>
            <person name="Stern D."/>
            <person name="Umen J."/>
            <person name="Willows R."/>
            <person name="Wilson N."/>
            <person name="Zimmer S.L."/>
            <person name="Allmer J."/>
            <person name="Balk J."/>
            <person name="Bisova K."/>
            <person name="Chen C.J."/>
            <person name="Elias M."/>
            <person name="Gendler K."/>
            <person name="Hauser C."/>
            <person name="Lamb M.R."/>
            <person name="Ledford H."/>
            <person name="Long J.C."/>
            <person name="Minagawa J."/>
            <person name="Page M.D."/>
            <person name="Pan J."/>
            <person name="Pootakham W."/>
            <person name="Roje S."/>
            <person name="Rose A."/>
            <person name="Stahlberg E."/>
            <person name="Terauchi A.M."/>
            <person name="Yang P."/>
            <person name="Ball S."/>
            <person name="Bowler C."/>
            <person name="Dieckmann C.L."/>
            <person name="Gladyshev V.N."/>
            <person name="Green P."/>
            <person name="Jorgensen R."/>
            <person name="Mayfield S."/>
            <person name="Mueller-Roeber B."/>
            <person name="Rajamani S."/>
            <person name="Sayre R.T."/>
            <person name="Brokstein P."/>
            <person name="Dubchak I."/>
            <person name="Goodstein D."/>
            <person name="Hornick L."/>
            <person name="Huang Y.W."/>
            <person name="Jhaveri J."/>
            <person name="Luo Y."/>
            <person name="Martinez D."/>
            <person name="Ngau W.C."/>
            <person name="Otillar B."/>
            <person name="Poliakov A."/>
            <person name="Porter A."/>
            <person name="Szajkowski L."/>
            <person name="Werner G."/>
            <person name="Zhou K."/>
            <person name="Grigoriev I.V."/>
            <person name="Rokhsar D.S."/>
            <person name="Grossman A.R."/>
        </authorList>
    </citation>
    <scope>NUCLEOTIDE SEQUENCE [LARGE SCALE GENOMIC DNA]</scope>
    <source>
        <strain evidence="2">CC-503</strain>
    </source>
</reference>
<sequence>MCLPILVKSLEHAKQRAKQQQVVDCGLRNRPAPPGEESPVLLVQLCALLCTAPAGGVKPYRPESRFMRGSPKAADAEGGVVDPLFLEGLRRTLLRKADKPATATARPAAIPVKVLVTVF</sequence>
<evidence type="ECO:0000313" key="1">
    <source>
        <dbReference type="EMBL" id="PNW79836.1"/>
    </source>
</evidence>
<keyword evidence="2" id="KW-1185">Reference proteome</keyword>
<protein>
    <submittedName>
        <fullName evidence="1">Uncharacterized protein</fullName>
    </submittedName>
</protein>
<evidence type="ECO:0000313" key="2">
    <source>
        <dbReference type="Proteomes" id="UP000006906"/>
    </source>
</evidence>
<dbReference type="Gramene" id="PNW79836">
    <property type="protein sequence ID" value="PNW79836"/>
    <property type="gene ID" value="CHLRE_08g368650v5"/>
</dbReference>
<dbReference type="Proteomes" id="UP000006906">
    <property type="component" value="Chromosome 8"/>
</dbReference>
<dbReference type="GeneID" id="5721710"/>
<name>A0A2K3DH48_CHLRE</name>